<reference evidence="2" key="1">
    <citation type="journal article" date="2014" name="Int. J. Syst. Evol. Microbiol.">
        <title>Complete genome sequence of Corynebacterium casei LMG S-19264T (=DSM 44701T), isolated from a smear-ripened cheese.</title>
        <authorList>
            <consortium name="US DOE Joint Genome Institute (JGI-PGF)"/>
            <person name="Walter F."/>
            <person name="Albersmeier A."/>
            <person name="Kalinowski J."/>
            <person name="Ruckert C."/>
        </authorList>
    </citation>
    <scope>NUCLEOTIDE SEQUENCE</scope>
    <source>
        <strain evidence="2">CCM 7897</strain>
    </source>
</reference>
<accession>A0A917CID3</accession>
<dbReference type="PROSITE" id="PS51257">
    <property type="entry name" value="PROKAR_LIPOPROTEIN"/>
    <property type="match status" value="1"/>
</dbReference>
<sequence length="234" mass="24319">MMKLARALGATVTLGLFVAACQAPGGSWGTAVVKETDGFGDYYETVVNVPLPTGAPRAFSCVGPWSATTSDTYLKGIFGVSRVVQAPDVLQPSGATGPGSIVLPEDPKLRVAVAWADGFAYAGPLRFNFSEETAWSVNGVGIGTTLAQLEKINGKPFRLVGFGGDNGGLVTDWQGGTLSNLQGGCALTVQLAISALAPASAQAKVVGPRVFSSSDRNVRTLRPTVGSFWVYYAR</sequence>
<feature type="chain" id="PRO_5037908446" description="Lipoprotein" evidence="1">
    <location>
        <begin position="24"/>
        <end position="234"/>
    </location>
</feature>
<dbReference type="AlphaFoldDB" id="A0A917CID3"/>
<keyword evidence="3" id="KW-1185">Reference proteome</keyword>
<proteinExistence type="predicted"/>
<dbReference type="EMBL" id="BMCT01000011">
    <property type="protein sequence ID" value="GGF86762.1"/>
    <property type="molecule type" value="Genomic_DNA"/>
</dbReference>
<evidence type="ECO:0000256" key="1">
    <source>
        <dbReference type="SAM" id="SignalP"/>
    </source>
</evidence>
<gene>
    <name evidence="2" type="ORF">GCM10007301_53340</name>
</gene>
<keyword evidence="1" id="KW-0732">Signal</keyword>
<evidence type="ECO:0000313" key="2">
    <source>
        <dbReference type="EMBL" id="GGF86762.1"/>
    </source>
</evidence>
<name>A0A917CID3_9HYPH</name>
<dbReference type="RefSeq" id="WP_188583910.1">
    <property type="nucleotide sequence ID" value="NZ_BMCT01000011.1"/>
</dbReference>
<reference evidence="2" key="2">
    <citation type="submission" date="2020-09" db="EMBL/GenBank/DDBJ databases">
        <authorList>
            <person name="Sun Q."/>
            <person name="Sedlacek I."/>
        </authorList>
    </citation>
    <scope>NUCLEOTIDE SEQUENCE</scope>
    <source>
        <strain evidence="2">CCM 7897</strain>
    </source>
</reference>
<evidence type="ECO:0000313" key="3">
    <source>
        <dbReference type="Proteomes" id="UP000606044"/>
    </source>
</evidence>
<protein>
    <recommendedName>
        <fullName evidence="4">Lipoprotein</fullName>
    </recommendedName>
</protein>
<organism evidence="2 3">
    <name type="scientific">Azorhizobium oxalatiphilum</name>
    <dbReference type="NCBI Taxonomy" id="980631"/>
    <lineage>
        <taxon>Bacteria</taxon>
        <taxon>Pseudomonadati</taxon>
        <taxon>Pseudomonadota</taxon>
        <taxon>Alphaproteobacteria</taxon>
        <taxon>Hyphomicrobiales</taxon>
        <taxon>Xanthobacteraceae</taxon>
        <taxon>Azorhizobium</taxon>
    </lineage>
</organism>
<dbReference type="Proteomes" id="UP000606044">
    <property type="component" value="Unassembled WGS sequence"/>
</dbReference>
<feature type="signal peptide" evidence="1">
    <location>
        <begin position="1"/>
        <end position="23"/>
    </location>
</feature>
<comment type="caution">
    <text evidence="2">The sequence shown here is derived from an EMBL/GenBank/DDBJ whole genome shotgun (WGS) entry which is preliminary data.</text>
</comment>
<evidence type="ECO:0008006" key="4">
    <source>
        <dbReference type="Google" id="ProtNLM"/>
    </source>
</evidence>